<dbReference type="GO" id="GO:0005980">
    <property type="term" value="P:glycogen catabolic process"/>
    <property type="evidence" value="ECO:0007669"/>
    <property type="project" value="InterPro"/>
</dbReference>
<dbReference type="InterPro" id="IPR010401">
    <property type="entry name" value="AGL/Gdb1"/>
</dbReference>
<dbReference type="SMR" id="A0AB36THL4"/>
<dbReference type="Pfam" id="PF06202">
    <property type="entry name" value="GDE_C"/>
    <property type="match status" value="1"/>
</dbReference>
<dbReference type="InterPro" id="IPR032790">
    <property type="entry name" value="GDE_C"/>
</dbReference>
<accession>A0AB36THL4</accession>
<dbReference type="InterPro" id="IPR006451">
    <property type="entry name" value="Glycogen_debranch_arc"/>
</dbReference>
<dbReference type="EMBL" id="PDBW01000001">
    <property type="protein sequence ID" value="PFH03407.1"/>
    <property type="molecule type" value="Genomic_DNA"/>
</dbReference>
<dbReference type="Gene3D" id="1.50.10.10">
    <property type="match status" value="1"/>
</dbReference>
<dbReference type="GeneID" id="35805481"/>
<proteinExistence type="predicted"/>
<feature type="domain" description="Glycogen debranching enzyme bacterial and archaeal type N-terminal" evidence="2">
    <location>
        <begin position="17"/>
        <end position="233"/>
    </location>
</feature>
<evidence type="ECO:0000313" key="4">
    <source>
        <dbReference type="Proteomes" id="UP000223596"/>
    </source>
</evidence>
<dbReference type="PANTHER" id="PTHR10569">
    <property type="entry name" value="GLYCOGEN DEBRANCHING ENZYME"/>
    <property type="match status" value="1"/>
</dbReference>
<dbReference type="GO" id="GO:0004134">
    <property type="term" value="F:4-alpha-glucanotransferase activity"/>
    <property type="evidence" value="ECO:0007669"/>
    <property type="project" value="InterPro"/>
</dbReference>
<dbReference type="Pfam" id="PF12439">
    <property type="entry name" value="GDE_N"/>
    <property type="match status" value="1"/>
</dbReference>
<dbReference type="RefSeq" id="WP_003512126.1">
    <property type="nucleotide sequence ID" value="NZ_CP013828.1"/>
</dbReference>
<dbReference type="FunFam" id="1.50.10.10:FF:000073">
    <property type="entry name" value="Glycogen debranching enzyme, hypothetical (TreX-like)"/>
    <property type="match status" value="1"/>
</dbReference>
<sequence>MNFGKSSWRTYEQGIQREWLLTNGIGGFASSTIIGSNTRRYHGLLVAALKPPVSRHLILSKIDECVTVDNESFNLFSYEVPGFIMHGYHHLERFEYDMLPKYIYRVKDVYVEKEICMVYGENTVVVVYHVINGTGRTNLRLTPLVNFRDYHFNSGRAYMSFERKFEKDVLTVRPSCYDIDIKLYSTDGKFTELDDTWFYNMDYAVERERGLASTEDHYIPGYYDIEIKPLEEKYITFVATVEKNVNHRDGLKIIEKEKKRLKKLASKAGYKDELAKKLVLAADKFIVHRESTNAKTVIAGYPWFTDWGRDTMISLAGLTLATRRFEDAKEILYTFSKYVKDGLIPNMFPDAGHEPPYNTVDAALWYFEAVNKYVNYTHDYKFIKENIYSGLKQIIEYYSKGTHFNIKADEDYLISAGDEHTQLTWMDAKVGDWVVTPRHGKAVEINALWYNALKIMSQLSKHFKEDAGLYDEMAEKVKKSFEEKFWNEEKKCLYDCLTPNYKDDKVRPNQILAVSLSYPVIEGEKAKSVVDIVFKELYTAYGLRSLSPKEKEYVGVYMGDQYRRDGAYHQGTVWTWPLGHFITAYLRVNNYSPEARKMALRFIEPFKDHLQDACLGSVSEIFDGNEPLIPRGCFAQAWSVAEILRAYVEDVMQLVQLKH</sequence>
<organism evidence="3 4">
    <name type="scientific">Acetivibrio thermocellus AD2</name>
    <dbReference type="NCBI Taxonomy" id="1138384"/>
    <lineage>
        <taxon>Bacteria</taxon>
        <taxon>Bacillati</taxon>
        <taxon>Bacillota</taxon>
        <taxon>Clostridia</taxon>
        <taxon>Eubacteriales</taxon>
        <taxon>Oscillospiraceae</taxon>
        <taxon>Acetivibrio</taxon>
    </lineage>
</organism>
<feature type="domain" description="Glycogen debranching enzyme C-terminal" evidence="1">
    <location>
        <begin position="281"/>
        <end position="645"/>
    </location>
</feature>
<evidence type="ECO:0000313" key="3">
    <source>
        <dbReference type="EMBL" id="PFH03407.1"/>
    </source>
</evidence>
<dbReference type="InterPro" id="IPR012341">
    <property type="entry name" value="6hp_glycosidase-like_sf"/>
</dbReference>
<evidence type="ECO:0000259" key="2">
    <source>
        <dbReference type="Pfam" id="PF12439"/>
    </source>
</evidence>
<dbReference type="PANTHER" id="PTHR10569:SF2">
    <property type="entry name" value="GLYCOGEN DEBRANCHING ENZYME"/>
    <property type="match status" value="1"/>
</dbReference>
<gene>
    <name evidence="3" type="ORF">M972_112215</name>
</gene>
<dbReference type="SUPFAM" id="SSF48208">
    <property type="entry name" value="Six-hairpin glycosidases"/>
    <property type="match status" value="1"/>
</dbReference>
<name>A0AB36THL4_ACETH</name>
<evidence type="ECO:0000259" key="1">
    <source>
        <dbReference type="Pfam" id="PF06202"/>
    </source>
</evidence>
<reference evidence="3 4" key="1">
    <citation type="submission" date="2017-09" db="EMBL/GenBank/DDBJ databases">
        <title>Evaluation of Pacific Biosciences Sequencing Technology to Finishing C. thermocellum Genome Sequences.</title>
        <authorList>
            <person name="Brown S."/>
        </authorList>
    </citation>
    <scope>NUCLEOTIDE SEQUENCE [LARGE SCALE GENOMIC DNA]</scope>
    <source>
        <strain evidence="3 4">AD2</strain>
    </source>
</reference>
<comment type="caution">
    <text evidence="3">The sequence shown here is derived from an EMBL/GenBank/DDBJ whole genome shotgun (WGS) entry which is preliminary data.</text>
</comment>
<protein>
    <submittedName>
        <fullName evidence="3">Glycogen debranching enzyme</fullName>
    </submittedName>
</protein>
<dbReference type="InterPro" id="IPR024742">
    <property type="entry name" value="Glycogen_debranch_N"/>
</dbReference>
<dbReference type="InterPro" id="IPR008928">
    <property type="entry name" value="6-hairpin_glycosidase_sf"/>
</dbReference>
<dbReference type="AlphaFoldDB" id="A0AB36THL4"/>
<dbReference type="NCBIfam" id="TIGR01561">
    <property type="entry name" value="gde_arch"/>
    <property type="match status" value="1"/>
</dbReference>
<dbReference type="GO" id="GO:0004135">
    <property type="term" value="F:amylo-alpha-1,6-glucosidase activity"/>
    <property type="evidence" value="ECO:0007669"/>
    <property type="project" value="InterPro"/>
</dbReference>
<dbReference type="Proteomes" id="UP000223596">
    <property type="component" value="Unassembled WGS sequence"/>
</dbReference>